<name>A0ABS4TEY4_9PSEU</name>
<evidence type="ECO:0000256" key="6">
    <source>
        <dbReference type="ARBA" id="ARBA00022842"/>
    </source>
</evidence>
<comment type="similarity">
    <text evidence="7">Belongs to the PINc/VapC protein family.</text>
</comment>
<proteinExistence type="inferred from homology"/>
<keyword evidence="10" id="KW-1185">Reference proteome</keyword>
<reference evidence="9 10" key="1">
    <citation type="submission" date="2021-03" db="EMBL/GenBank/DDBJ databases">
        <title>Sequencing the genomes of 1000 actinobacteria strains.</title>
        <authorList>
            <person name="Klenk H.-P."/>
        </authorList>
    </citation>
    <scope>NUCLEOTIDE SEQUENCE [LARGE SCALE GENOMIC DNA]</scope>
    <source>
        <strain evidence="9 10">DSM 46670</strain>
    </source>
</reference>
<evidence type="ECO:0000256" key="7">
    <source>
        <dbReference type="ARBA" id="ARBA00038093"/>
    </source>
</evidence>
<protein>
    <submittedName>
        <fullName evidence="9">Nucleic acid-binding protein</fullName>
    </submittedName>
</protein>
<dbReference type="RefSeq" id="WP_209638691.1">
    <property type="nucleotide sequence ID" value="NZ_JAGINW010000001.1"/>
</dbReference>
<keyword evidence="4" id="KW-0479">Metal-binding</keyword>
<sequence>MSNFIVVDTDVFSCLWQGRKISPSYLNSLRGATPTLSFISIAEAHFGAISANWGQKKISQLKAAIRPYVVAPYTPDMAALWGKLKTEARKAGHALGQAQNTNDLWICTTAVFYGAPLMTNNVRHFQMMPGLQLVQP</sequence>
<evidence type="ECO:0000256" key="1">
    <source>
        <dbReference type="ARBA" id="ARBA00001946"/>
    </source>
</evidence>
<evidence type="ECO:0000313" key="9">
    <source>
        <dbReference type="EMBL" id="MBP2322909.1"/>
    </source>
</evidence>
<dbReference type="InterPro" id="IPR029060">
    <property type="entry name" value="PIN-like_dom_sf"/>
</dbReference>
<evidence type="ECO:0000259" key="8">
    <source>
        <dbReference type="Pfam" id="PF01850"/>
    </source>
</evidence>
<feature type="domain" description="PIN" evidence="8">
    <location>
        <begin position="5"/>
        <end position="123"/>
    </location>
</feature>
<comment type="caution">
    <text evidence="9">The sequence shown here is derived from an EMBL/GenBank/DDBJ whole genome shotgun (WGS) entry which is preliminary data.</text>
</comment>
<organism evidence="9 10">
    <name type="scientific">Kibdelosporangium banguiense</name>
    <dbReference type="NCBI Taxonomy" id="1365924"/>
    <lineage>
        <taxon>Bacteria</taxon>
        <taxon>Bacillati</taxon>
        <taxon>Actinomycetota</taxon>
        <taxon>Actinomycetes</taxon>
        <taxon>Pseudonocardiales</taxon>
        <taxon>Pseudonocardiaceae</taxon>
        <taxon>Kibdelosporangium</taxon>
    </lineage>
</organism>
<dbReference type="EMBL" id="JAGINW010000001">
    <property type="protein sequence ID" value="MBP2322909.1"/>
    <property type="molecule type" value="Genomic_DNA"/>
</dbReference>
<keyword evidence="5" id="KW-0378">Hydrolase</keyword>
<keyword evidence="3" id="KW-0540">Nuclease</keyword>
<dbReference type="PANTHER" id="PTHR33653">
    <property type="entry name" value="RIBONUCLEASE VAPC2"/>
    <property type="match status" value="1"/>
</dbReference>
<evidence type="ECO:0000256" key="3">
    <source>
        <dbReference type="ARBA" id="ARBA00022722"/>
    </source>
</evidence>
<accession>A0ABS4TEY4</accession>
<keyword evidence="6" id="KW-0460">Magnesium</keyword>
<evidence type="ECO:0000313" key="10">
    <source>
        <dbReference type="Proteomes" id="UP001519332"/>
    </source>
</evidence>
<comment type="cofactor">
    <cofactor evidence="1">
        <name>Mg(2+)</name>
        <dbReference type="ChEBI" id="CHEBI:18420"/>
    </cofactor>
</comment>
<keyword evidence="2" id="KW-1277">Toxin-antitoxin system</keyword>
<evidence type="ECO:0000256" key="5">
    <source>
        <dbReference type="ARBA" id="ARBA00022801"/>
    </source>
</evidence>
<dbReference type="InterPro" id="IPR002716">
    <property type="entry name" value="PIN_dom"/>
</dbReference>
<dbReference type="SUPFAM" id="SSF88723">
    <property type="entry name" value="PIN domain-like"/>
    <property type="match status" value="1"/>
</dbReference>
<dbReference type="Gene3D" id="3.40.50.1010">
    <property type="entry name" value="5'-nuclease"/>
    <property type="match status" value="1"/>
</dbReference>
<dbReference type="Proteomes" id="UP001519332">
    <property type="component" value="Unassembled WGS sequence"/>
</dbReference>
<gene>
    <name evidence="9" type="ORF">JOF56_003294</name>
</gene>
<dbReference type="Pfam" id="PF01850">
    <property type="entry name" value="PIN"/>
    <property type="match status" value="1"/>
</dbReference>
<evidence type="ECO:0000256" key="4">
    <source>
        <dbReference type="ARBA" id="ARBA00022723"/>
    </source>
</evidence>
<evidence type="ECO:0000256" key="2">
    <source>
        <dbReference type="ARBA" id="ARBA00022649"/>
    </source>
</evidence>
<dbReference type="CDD" id="cd18749">
    <property type="entry name" value="PIN_VapC4-5_FitB-like"/>
    <property type="match status" value="1"/>
</dbReference>
<dbReference type="InterPro" id="IPR050556">
    <property type="entry name" value="Type_II_TA_system_RNase"/>
</dbReference>
<dbReference type="PANTHER" id="PTHR33653:SF1">
    <property type="entry name" value="RIBONUCLEASE VAPC2"/>
    <property type="match status" value="1"/>
</dbReference>